<protein>
    <submittedName>
        <fullName evidence="1">Uncharacterized protein</fullName>
    </submittedName>
</protein>
<gene>
    <name evidence="1" type="ORF">Abiwalacus_00540</name>
</gene>
<reference evidence="1" key="1">
    <citation type="submission" date="2022-06" db="EMBL/GenBank/DDBJ databases">
        <title>Akkermansia biwalacus sp. nov., an anaerobic mucin-degrading bacterium isolated from human intestine.</title>
        <authorList>
            <person name="Kobayashi Y."/>
            <person name="Inoue S."/>
            <person name="Kawahara T."/>
            <person name="Kohda N."/>
        </authorList>
    </citation>
    <scope>NUCLEOTIDE SEQUENCE</scope>
    <source>
        <strain evidence="1">WON2089</strain>
    </source>
</reference>
<evidence type="ECO:0000313" key="1">
    <source>
        <dbReference type="EMBL" id="BDL42480.1"/>
    </source>
</evidence>
<dbReference type="EMBL" id="AP025943">
    <property type="protein sequence ID" value="BDL42480.1"/>
    <property type="molecule type" value="Genomic_DNA"/>
</dbReference>
<proteinExistence type="predicted"/>
<sequence length="97" mass="11019">MKNIKNHIIKSSELPFLDSEIKEAVNMGILILYTIKKSDIPDSKYLIKSNINSLILKNNGDFLKLRENENIVLDAIVYFSDLDRPQSASNLIKNGII</sequence>
<organism evidence="1 2">
    <name type="scientific">Akkermansia biwaensis</name>
    <dbReference type="NCBI Taxonomy" id="2946555"/>
    <lineage>
        <taxon>Bacteria</taxon>
        <taxon>Pseudomonadati</taxon>
        <taxon>Verrucomicrobiota</taxon>
        <taxon>Verrucomicrobiia</taxon>
        <taxon>Verrucomicrobiales</taxon>
        <taxon>Akkermansiaceae</taxon>
        <taxon>Akkermansia</taxon>
    </lineage>
</organism>
<dbReference type="RefSeq" id="WP_215435804.1">
    <property type="nucleotide sequence ID" value="NZ_AP025943.1"/>
</dbReference>
<name>A0ABM7ZCR9_9BACT</name>
<evidence type="ECO:0000313" key="2">
    <source>
        <dbReference type="Proteomes" id="UP001062263"/>
    </source>
</evidence>
<keyword evidence="2" id="KW-1185">Reference proteome</keyword>
<accession>A0ABM7ZCR9</accession>
<dbReference type="Proteomes" id="UP001062263">
    <property type="component" value="Chromosome"/>
</dbReference>